<reference evidence="3 4" key="1">
    <citation type="submission" date="2019-08" db="EMBL/GenBank/DDBJ databases">
        <title>Parahaliea maris sp. nov., isolated from the surface seawater.</title>
        <authorList>
            <person name="Liu Y."/>
        </authorList>
    </citation>
    <scope>NUCLEOTIDE SEQUENCE [LARGE SCALE GENOMIC DNA]</scope>
    <source>
        <strain evidence="3 4">S2-26</strain>
    </source>
</reference>
<dbReference type="GO" id="GO:0016616">
    <property type="term" value="F:oxidoreductase activity, acting on the CH-OH group of donors, NAD or NADP as acceptor"/>
    <property type="evidence" value="ECO:0007669"/>
    <property type="project" value="TreeGrafter"/>
</dbReference>
<dbReference type="InterPro" id="IPR020904">
    <property type="entry name" value="Sc_DH/Rdtase_CS"/>
</dbReference>
<dbReference type="PANTHER" id="PTHR42760:SF115">
    <property type="entry name" value="3-OXOACYL-[ACYL-CARRIER-PROTEIN] REDUCTASE FABG"/>
    <property type="match status" value="1"/>
</dbReference>
<gene>
    <name evidence="3" type="ORF">FVW59_03660</name>
</gene>
<name>A0A5C9A5X4_9GAMM</name>
<dbReference type="InterPro" id="IPR036291">
    <property type="entry name" value="NAD(P)-bd_dom_sf"/>
</dbReference>
<protein>
    <submittedName>
        <fullName evidence="3">SDR family oxidoreductase</fullName>
    </submittedName>
</protein>
<evidence type="ECO:0000256" key="1">
    <source>
        <dbReference type="ARBA" id="ARBA00006484"/>
    </source>
</evidence>
<dbReference type="Proteomes" id="UP000321933">
    <property type="component" value="Unassembled WGS sequence"/>
</dbReference>
<dbReference type="PROSITE" id="PS00061">
    <property type="entry name" value="ADH_SHORT"/>
    <property type="match status" value="1"/>
</dbReference>
<dbReference type="FunFam" id="3.40.50.720:FF:000084">
    <property type="entry name" value="Short-chain dehydrogenase reductase"/>
    <property type="match status" value="1"/>
</dbReference>
<dbReference type="EMBL" id="VRYZ01000001">
    <property type="protein sequence ID" value="TXS95007.1"/>
    <property type="molecule type" value="Genomic_DNA"/>
</dbReference>
<dbReference type="InterPro" id="IPR002347">
    <property type="entry name" value="SDR_fam"/>
</dbReference>
<evidence type="ECO:0000313" key="3">
    <source>
        <dbReference type="EMBL" id="TXS95007.1"/>
    </source>
</evidence>
<dbReference type="PRINTS" id="PR00080">
    <property type="entry name" value="SDRFAMILY"/>
</dbReference>
<comment type="caution">
    <text evidence="3">The sequence shown here is derived from an EMBL/GenBank/DDBJ whole genome shotgun (WGS) entry which is preliminary data.</text>
</comment>
<dbReference type="Pfam" id="PF13561">
    <property type="entry name" value="adh_short_C2"/>
    <property type="match status" value="1"/>
</dbReference>
<dbReference type="PANTHER" id="PTHR42760">
    <property type="entry name" value="SHORT-CHAIN DEHYDROGENASES/REDUCTASES FAMILY MEMBER"/>
    <property type="match status" value="1"/>
</dbReference>
<comment type="similarity">
    <text evidence="1">Belongs to the short-chain dehydrogenases/reductases (SDR) family.</text>
</comment>
<keyword evidence="4" id="KW-1185">Reference proteome</keyword>
<dbReference type="PRINTS" id="PR00081">
    <property type="entry name" value="GDHRDH"/>
</dbReference>
<dbReference type="OrthoDB" id="5725272at2"/>
<dbReference type="CDD" id="cd05233">
    <property type="entry name" value="SDR_c"/>
    <property type="match status" value="1"/>
</dbReference>
<dbReference type="SUPFAM" id="SSF51735">
    <property type="entry name" value="NAD(P)-binding Rossmann-fold domains"/>
    <property type="match status" value="1"/>
</dbReference>
<sequence length="306" mass="31500">MTIAVTRADNTAPPLAGWPLPAARYSAANRATLTCPAAAAMLATPQLLSLITTRSATMRRFENKVVLVTGAGSGIGQGSALRIAAEGGSLFCVDLDQASAEGTAQQIRDAGGEATAHACDVSNEQQVIDCVAACVAHYGSLYAVINMAGILRFDDTREIELGKWQKVLDVNVTGTMLFCREALPHLIDSGGSIVNAASTAALAGLPCGTAYSASKGAVLAMTRSIAIDFAKQGVRANCVCPGDINSGMTEGIEWPATMDFDLMPRIVSISGAKGPEAISGVIAMLASEDAIHITGEDIRVDGGTLS</sequence>
<proteinExistence type="inferred from homology"/>
<organism evidence="3 4">
    <name type="scientific">Parahaliea aestuarii</name>
    <dbReference type="NCBI Taxonomy" id="1852021"/>
    <lineage>
        <taxon>Bacteria</taxon>
        <taxon>Pseudomonadati</taxon>
        <taxon>Pseudomonadota</taxon>
        <taxon>Gammaproteobacteria</taxon>
        <taxon>Cellvibrionales</taxon>
        <taxon>Halieaceae</taxon>
        <taxon>Parahaliea</taxon>
    </lineage>
</organism>
<keyword evidence="2" id="KW-0560">Oxidoreductase</keyword>
<dbReference type="Gene3D" id="3.40.50.720">
    <property type="entry name" value="NAD(P)-binding Rossmann-like Domain"/>
    <property type="match status" value="1"/>
</dbReference>
<evidence type="ECO:0000256" key="2">
    <source>
        <dbReference type="ARBA" id="ARBA00023002"/>
    </source>
</evidence>
<accession>A0A5C9A5X4</accession>
<evidence type="ECO:0000313" key="4">
    <source>
        <dbReference type="Proteomes" id="UP000321933"/>
    </source>
</evidence>
<dbReference type="AlphaFoldDB" id="A0A5C9A5X4"/>